<feature type="compositionally biased region" description="Basic and acidic residues" evidence="1">
    <location>
        <begin position="908"/>
        <end position="924"/>
    </location>
</feature>
<feature type="region of interest" description="Disordered" evidence="1">
    <location>
        <begin position="139"/>
        <end position="494"/>
    </location>
</feature>
<dbReference type="Ensembl" id="ENSAZOT00000024658.1">
    <property type="protein sequence ID" value="ENSAZOP00000022961.1"/>
    <property type="gene ID" value="ENSAZOG00000014856.1"/>
</dbReference>
<dbReference type="InterPro" id="IPR026713">
    <property type="entry name" value="CRACD-like"/>
</dbReference>
<feature type="region of interest" description="Disordered" evidence="1">
    <location>
        <begin position="740"/>
        <end position="942"/>
    </location>
</feature>
<feature type="compositionally biased region" description="Low complexity" evidence="1">
    <location>
        <begin position="58"/>
        <end position="71"/>
    </location>
</feature>
<sequence>MTDTFSISFSESHMSSSRIMDPKVRETEGYGEDSSGKKKSKFKSFKKFFGKKKRKETSSGSSSLKLFQSTSDGAASHNTHVSYYSEDEVESHKGVMGSRALSHDSIFIPETGQEPARPVRVFSQENVSDRIRALQMKLQPTMKLGPPPPFGFHAKRTEDAGTSSEDDGLPRSPPEMSLLHEVLSSGTTTRFSDSHKHLSSLSLAGTGSEEEEQVTLGPPSRPRSADGQLLPKRGSAKTGAPQTRDVNVSPAADFDTPPELSSCLDNSAAKHKLLIKPRNQRSSRMRRFSQRTQSESLTDLSCTPEEEEDDEKEVQTDLPDAVFKPSDQELPCGTAAAQDAASWQKPRVPEDLPPALRPEMTQPTSEPAVVQEALLPENKPEGCQPTLETTCEKSEAPLLLEGRGSVTSPCSGPDREVEEQEDSPGPAVLLSGDVSSDVSAQQESEELPSVFPVNKTPSEEDISISKNSDICSEGSEQNTQRDDQMPVETSCNEEAKIEADVLSEPSRQLFVGSAQPTDSFHVSHPTASARVGSNASWSLEKTKTVQEAAASDKESRQPLVHKEEILGKKAEKAASELNALRKFSVSSARERPRTRSLHFPESSESDNPLSTRFFLATAKASLKDEKRSEDSQKGSDLEEGKCSPKKQTLLPESGSENVGQCTAALAACVSPAVDAVPVQRDSSVVSPNQPSCEDKSPFQVKLRSTSMSLKYRDYWLPESKEIKRYSAEFNFENEGLTSFLKGDKAEIRKPADTNIDGSSNEKIKSKAKSSEQLSSKPPLPKKPVLQNITAPNANASKDKAVHAPESRNEDRDLEKKPNSCKVPERSVPSLVTAGDSRRDPDSPTEPAWITIARQKQRGTQQEQEPDREKLVTPDAKSDTEKQNKEKERTEEPVKQQWSKPSSLALKPTSEEQRKESKSEVKEPLMRTNSLSHFVPVAQSPALTDKEEEIIPFKKASNAAPDQPSWMELAKKKSQAWSDMPHIIK</sequence>
<evidence type="ECO:0000313" key="4">
    <source>
        <dbReference type="Proteomes" id="UP000694549"/>
    </source>
</evidence>
<feature type="compositionally biased region" description="Basic and acidic residues" evidence="1">
    <location>
        <begin position="540"/>
        <end position="564"/>
    </location>
</feature>
<feature type="compositionally biased region" description="Low complexity" evidence="1">
    <location>
        <begin position="428"/>
        <end position="439"/>
    </location>
</feature>
<evidence type="ECO:0000259" key="2">
    <source>
        <dbReference type="Pfam" id="PF15262"/>
    </source>
</evidence>
<feature type="region of interest" description="Disordered" evidence="1">
    <location>
        <begin position="514"/>
        <end position="564"/>
    </location>
</feature>
<feature type="compositionally biased region" description="Polar residues" evidence="1">
    <location>
        <begin position="786"/>
        <end position="795"/>
    </location>
</feature>
<dbReference type="PANTHER" id="PTHR47743">
    <property type="entry name" value="KIAA1210 / KIAA1211 FAMILY MEMBER"/>
    <property type="match status" value="1"/>
</dbReference>
<feature type="compositionally biased region" description="Basic residues" evidence="1">
    <location>
        <begin position="269"/>
        <end position="289"/>
    </location>
</feature>
<name>A0A8B9VE01_9AVES</name>
<protein>
    <submittedName>
        <fullName evidence="3">CRACD like</fullName>
    </submittedName>
</protein>
<feature type="domain" description="DUF4592" evidence="2">
    <location>
        <begin position="141"/>
        <end position="285"/>
    </location>
</feature>
<organism evidence="3 4">
    <name type="scientific">Anas zonorhyncha</name>
    <name type="common">Eastern spot-billed duck</name>
    <dbReference type="NCBI Taxonomy" id="75864"/>
    <lineage>
        <taxon>Eukaryota</taxon>
        <taxon>Metazoa</taxon>
        <taxon>Chordata</taxon>
        <taxon>Craniata</taxon>
        <taxon>Vertebrata</taxon>
        <taxon>Euteleostomi</taxon>
        <taxon>Archelosauria</taxon>
        <taxon>Archosauria</taxon>
        <taxon>Dinosauria</taxon>
        <taxon>Saurischia</taxon>
        <taxon>Theropoda</taxon>
        <taxon>Coelurosauria</taxon>
        <taxon>Aves</taxon>
        <taxon>Neognathae</taxon>
        <taxon>Galloanserae</taxon>
        <taxon>Anseriformes</taxon>
        <taxon>Anatidae</taxon>
        <taxon>Anatinae</taxon>
        <taxon>Anas</taxon>
    </lineage>
</organism>
<dbReference type="InterPro" id="IPR028030">
    <property type="entry name" value="DUF4592"/>
</dbReference>
<feature type="region of interest" description="Disordered" evidence="1">
    <location>
        <begin position="1"/>
        <end position="89"/>
    </location>
</feature>
<evidence type="ECO:0000256" key="1">
    <source>
        <dbReference type="SAM" id="MobiDB-lite"/>
    </source>
</evidence>
<proteinExistence type="predicted"/>
<feature type="compositionally biased region" description="Low complexity" evidence="1">
    <location>
        <begin position="1"/>
        <end position="17"/>
    </location>
</feature>
<feature type="compositionally biased region" description="Basic and acidic residues" evidence="1">
    <location>
        <begin position="796"/>
        <end position="817"/>
    </location>
</feature>
<reference evidence="3" key="2">
    <citation type="submission" date="2025-09" db="UniProtKB">
        <authorList>
            <consortium name="Ensembl"/>
        </authorList>
    </citation>
    <scope>IDENTIFICATION</scope>
</reference>
<feature type="compositionally biased region" description="Basic residues" evidence="1">
    <location>
        <begin position="37"/>
        <end position="55"/>
    </location>
</feature>
<feature type="compositionally biased region" description="Basic and acidic residues" evidence="1">
    <location>
        <begin position="864"/>
        <end position="893"/>
    </location>
</feature>
<dbReference type="Proteomes" id="UP000694549">
    <property type="component" value="Unplaced"/>
</dbReference>
<keyword evidence="4" id="KW-1185">Reference proteome</keyword>
<dbReference type="AlphaFoldDB" id="A0A8B9VE01"/>
<dbReference type="PANTHER" id="PTHR47743:SF1">
    <property type="entry name" value="CRACD-LIKE PROTEIN"/>
    <property type="match status" value="1"/>
</dbReference>
<accession>A0A8B9VE01</accession>
<evidence type="ECO:0000313" key="3">
    <source>
        <dbReference type="Ensembl" id="ENSAZOP00000022961.1"/>
    </source>
</evidence>
<feature type="compositionally biased region" description="Polar residues" evidence="1">
    <location>
        <begin position="464"/>
        <end position="478"/>
    </location>
</feature>
<feature type="compositionally biased region" description="Polar residues" evidence="1">
    <location>
        <begin position="72"/>
        <end position="82"/>
    </location>
</feature>
<feature type="compositionally biased region" description="Basic and acidic residues" evidence="1">
    <location>
        <begin position="621"/>
        <end position="642"/>
    </location>
</feature>
<reference evidence="3" key="1">
    <citation type="submission" date="2025-08" db="UniProtKB">
        <authorList>
            <consortium name="Ensembl"/>
        </authorList>
    </citation>
    <scope>IDENTIFICATION</scope>
</reference>
<feature type="compositionally biased region" description="Basic and acidic residues" evidence="1">
    <location>
        <begin position="741"/>
        <end position="751"/>
    </location>
</feature>
<feature type="region of interest" description="Disordered" evidence="1">
    <location>
        <begin position="582"/>
        <end position="656"/>
    </location>
</feature>
<dbReference type="Pfam" id="PF15262">
    <property type="entry name" value="DUF4592"/>
    <property type="match status" value="1"/>
</dbReference>